<feature type="transmembrane region" description="Helical" evidence="5">
    <location>
        <begin position="42"/>
        <end position="62"/>
    </location>
</feature>
<protein>
    <submittedName>
        <fullName evidence="7">Synaptic vesicle transporter</fullName>
    </submittedName>
</protein>
<comment type="caution">
    <text evidence="7">The sequence shown here is derived from an EMBL/GenBank/DDBJ whole genome shotgun (WGS) entry which is preliminary data.</text>
</comment>
<feature type="transmembrane region" description="Helical" evidence="5">
    <location>
        <begin position="388"/>
        <end position="406"/>
    </location>
</feature>
<gene>
    <name evidence="7" type="ORF">JOL62DRAFT_634632</name>
</gene>
<dbReference type="Proteomes" id="UP001367316">
    <property type="component" value="Unassembled WGS sequence"/>
</dbReference>
<name>A0ABR1NC82_9PEZI</name>
<proteinExistence type="predicted"/>
<organism evidence="7 8">
    <name type="scientific">Phyllosticta paracitricarpa</name>
    <dbReference type="NCBI Taxonomy" id="2016321"/>
    <lineage>
        <taxon>Eukaryota</taxon>
        <taxon>Fungi</taxon>
        <taxon>Dikarya</taxon>
        <taxon>Ascomycota</taxon>
        <taxon>Pezizomycotina</taxon>
        <taxon>Dothideomycetes</taxon>
        <taxon>Dothideomycetes incertae sedis</taxon>
        <taxon>Botryosphaeriales</taxon>
        <taxon>Phyllostictaceae</taxon>
        <taxon>Phyllosticta</taxon>
    </lineage>
</organism>
<feature type="transmembrane region" description="Helical" evidence="5">
    <location>
        <begin position="82"/>
        <end position="98"/>
    </location>
</feature>
<dbReference type="SUPFAM" id="SSF103473">
    <property type="entry name" value="MFS general substrate transporter"/>
    <property type="match status" value="1"/>
</dbReference>
<reference evidence="7 8" key="1">
    <citation type="submission" date="2024-04" db="EMBL/GenBank/DDBJ databases">
        <title>Phyllosticta paracitricarpa is synonymous to the EU quarantine fungus P. citricarpa based on phylogenomic analyses.</title>
        <authorList>
            <consortium name="Lawrence Berkeley National Laboratory"/>
            <person name="Van ingen-buijs V.A."/>
            <person name="Van westerhoven A.C."/>
            <person name="Haridas S."/>
            <person name="Skiadas P."/>
            <person name="Martin F."/>
            <person name="Groenewald J.Z."/>
            <person name="Crous P.W."/>
            <person name="Seidl M.F."/>
        </authorList>
    </citation>
    <scope>NUCLEOTIDE SEQUENCE [LARGE SCALE GENOMIC DNA]</scope>
    <source>
        <strain evidence="7 8">CBS 141358</strain>
    </source>
</reference>
<feature type="domain" description="Major facilitator superfamily (MFS) profile" evidence="6">
    <location>
        <begin position="44"/>
        <end position="500"/>
    </location>
</feature>
<evidence type="ECO:0000256" key="2">
    <source>
        <dbReference type="ARBA" id="ARBA00022692"/>
    </source>
</evidence>
<feature type="transmembrane region" description="Helical" evidence="5">
    <location>
        <begin position="413"/>
        <end position="434"/>
    </location>
</feature>
<dbReference type="PANTHER" id="PTHR23502">
    <property type="entry name" value="MAJOR FACILITATOR SUPERFAMILY"/>
    <property type="match status" value="1"/>
</dbReference>
<evidence type="ECO:0000256" key="1">
    <source>
        <dbReference type="ARBA" id="ARBA00004141"/>
    </source>
</evidence>
<feature type="transmembrane region" description="Helical" evidence="5">
    <location>
        <begin position="201"/>
        <end position="220"/>
    </location>
</feature>
<feature type="transmembrane region" description="Helical" evidence="5">
    <location>
        <begin position="170"/>
        <end position="189"/>
    </location>
</feature>
<keyword evidence="3 5" id="KW-1133">Transmembrane helix</keyword>
<evidence type="ECO:0000313" key="8">
    <source>
        <dbReference type="Proteomes" id="UP001367316"/>
    </source>
</evidence>
<evidence type="ECO:0000256" key="4">
    <source>
        <dbReference type="ARBA" id="ARBA00023136"/>
    </source>
</evidence>
<dbReference type="Pfam" id="PF07690">
    <property type="entry name" value="MFS_1"/>
    <property type="match status" value="1"/>
</dbReference>
<dbReference type="InterPro" id="IPR011701">
    <property type="entry name" value="MFS"/>
</dbReference>
<keyword evidence="4 5" id="KW-0472">Membrane</keyword>
<dbReference type="InterPro" id="IPR036259">
    <property type="entry name" value="MFS_trans_sf"/>
</dbReference>
<evidence type="ECO:0000313" key="7">
    <source>
        <dbReference type="EMBL" id="KAK7612800.1"/>
    </source>
</evidence>
<dbReference type="PROSITE" id="PS50850">
    <property type="entry name" value="MFS"/>
    <property type="match status" value="1"/>
</dbReference>
<feature type="transmembrane region" description="Helical" evidence="5">
    <location>
        <begin position="110"/>
        <end position="133"/>
    </location>
</feature>
<dbReference type="InterPro" id="IPR020846">
    <property type="entry name" value="MFS_dom"/>
</dbReference>
<feature type="transmembrane region" description="Helical" evidence="5">
    <location>
        <begin position="482"/>
        <end position="505"/>
    </location>
</feature>
<evidence type="ECO:0000256" key="3">
    <source>
        <dbReference type="ARBA" id="ARBA00022989"/>
    </source>
</evidence>
<keyword evidence="8" id="KW-1185">Reference proteome</keyword>
<dbReference type="Gene3D" id="1.20.1250.20">
    <property type="entry name" value="MFS general substrate transporter like domains"/>
    <property type="match status" value="1"/>
</dbReference>
<evidence type="ECO:0000259" key="6">
    <source>
        <dbReference type="PROSITE" id="PS50850"/>
    </source>
</evidence>
<dbReference type="Gene3D" id="1.20.1720.10">
    <property type="entry name" value="Multidrug resistance protein D"/>
    <property type="match status" value="1"/>
</dbReference>
<comment type="subcellular location">
    <subcellularLocation>
        <location evidence="1">Membrane</location>
        <topology evidence="1">Multi-pass membrane protein</topology>
    </subcellularLocation>
</comment>
<dbReference type="PANTHER" id="PTHR23502:SF26">
    <property type="entry name" value="MAJOR FACILITATOR SUPERFAMILY (MFS) PROFILE DOMAIN-CONTAINING PROTEIN"/>
    <property type="match status" value="1"/>
</dbReference>
<evidence type="ECO:0000256" key="5">
    <source>
        <dbReference type="SAM" id="Phobius"/>
    </source>
</evidence>
<accession>A0ABR1NC82</accession>
<sequence length="529" mass="56895">MSQSTSKQSSSTLFSPEGAKSEYFEEPKAEQLYHVYTRRQKLAIVLLVSLAAAFSPLASNIYFPALEIIAKATHSTPETTSLTVTVYMVAQGIAPSIWGPIADCVGRRQVLIYTLLLFVGANVGLALSSSIHMIMVFRVLQAAGSSSTISIASGAGVIADIAPPAERGGFIGLFAGIRQAALALGPVLGGVLGGTMGYRSIFWFLCIFGSAVTLLLVVFLPETHRGIAGNGSVPLDNNLMYPPLLSPFAPWKCERAKAFAESENPASTLDERPKLSWKIFLEPAKFLTEKDVACTLFFGAIVYTVYSMVTSSMTFLLTQYYGLGTVEIGASFIPNGVGCILGSMIAGRTMDQDYAAYSTAYHLKNGQPPRKKQPPADFPLERARLSQVPFLTAIFVIATVAYGLCLRHDQRAILALPLIAQFVQGYAATAVLNVNNTLTVDLYPGKSASATAANNLARCLVGAIGVSFTEEALGPDRLTPTVLFAILAGVVVLCAPSQIIGWRWGPKWRAQRMERLEAQKLRQQETESS</sequence>
<keyword evidence="2 5" id="KW-0812">Transmembrane</keyword>
<feature type="transmembrane region" description="Helical" evidence="5">
    <location>
        <begin position="292"/>
        <end position="317"/>
    </location>
</feature>
<dbReference type="EMBL" id="JBBPBF010000009">
    <property type="protein sequence ID" value="KAK7612800.1"/>
    <property type="molecule type" value="Genomic_DNA"/>
</dbReference>